<organism evidence="1 2">
    <name type="scientific">Candidatus Methylumidiphilus alinenensis</name>
    <dbReference type="NCBI Taxonomy" id="2202197"/>
    <lineage>
        <taxon>Bacteria</taxon>
        <taxon>Pseudomonadati</taxon>
        <taxon>Pseudomonadota</taxon>
        <taxon>Gammaproteobacteria</taxon>
        <taxon>Methylococcales</taxon>
        <taxon>Candidatus Methylumidiphilus</taxon>
    </lineage>
</organism>
<protein>
    <submittedName>
        <fullName evidence="1">Uncharacterized protein</fullName>
    </submittedName>
</protein>
<accession>A0A2W4QP65</accession>
<name>A0A2W4QP65_9GAMM</name>
<dbReference type="EMBL" id="QJPH01000500">
    <property type="protein sequence ID" value="PZN72069.1"/>
    <property type="molecule type" value="Genomic_DNA"/>
</dbReference>
<proteinExistence type="predicted"/>
<gene>
    <name evidence="1" type="ORF">DM484_25040</name>
</gene>
<dbReference type="Proteomes" id="UP000249396">
    <property type="component" value="Unassembled WGS sequence"/>
</dbReference>
<evidence type="ECO:0000313" key="1">
    <source>
        <dbReference type="EMBL" id="PZN72069.1"/>
    </source>
</evidence>
<evidence type="ECO:0000313" key="2">
    <source>
        <dbReference type="Proteomes" id="UP000249396"/>
    </source>
</evidence>
<sequence>MNARESFQQLVQNLKLCPTLENTIKPKLLHEAWSSFRRLDPEHGDEVTPAMLVALILHDEESFAELLTEAQLDQLHIVAGQAMQQYELAIKPKNKVGQLLATTIKENEKV</sequence>
<comment type="caution">
    <text evidence="1">The sequence shown here is derived from an EMBL/GenBank/DDBJ whole genome shotgun (WGS) entry which is preliminary data.</text>
</comment>
<dbReference type="AlphaFoldDB" id="A0A2W4QP65"/>
<reference evidence="1 2" key="1">
    <citation type="journal article" date="2018" name="Aquat. Microb. Ecol.">
        <title>Gammaproteobacterial methanotrophs dominate.</title>
        <authorList>
            <person name="Rissanen A.J."/>
            <person name="Saarenheimo J."/>
            <person name="Tiirola M."/>
            <person name="Peura S."/>
            <person name="Aalto S.L."/>
            <person name="Karvinen A."/>
            <person name="Nykanen H."/>
        </authorList>
    </citation>
    <scope>NUCLEOTIDE SEQUENCE [LARGE SCALE GENOMIC DNA]</scope>
    <source>
        <strain evidence="1">AMbin10</strain>
    </source>
</reference>